<evidence type="ECO:0000313" key="4">
    <source>
        <dbReference type="EMBL" id="ETO82262.1"/>
    </source>
</evidence>
<dbReference type="EMBL" id="ANJA01000741">
    <property type="protein sequence ID" value="ETO82262.1"/>
    <property type="molecule type" value="Genomic_DNA"/>
</dbReference>
<evidence type="ECO:0000313" key="5">
    <source>
        <dbReference type="Proteomes" id="UP000028582"/>
    </source>
</evidence>
<dbReference type="Pfam" id="PF13359">
    <property type="entry name" value="DDE_Tnp_4"/>
    <property type="match status" value="1"/>
</dbReference>
<dbReference type="PANTHER" id="PTHR34615:SF1">
    <property type="entry name" value="PX DOMAIN-CONTAINING PROTEIN"/>
    <property type="match status" value="1"/>
</dbReference>
<keyword evidence="2" id="KW-0479">Metal-binding</keyword>
<dbReference type="OrthoDB" id="127845at2759"/>
<dbReference type="InterPro" id="IPR027806">
    <property type="entry name" value="HARBI1_dom"/>
</dbReference>
<evidence type="ECO:0000256" key="1">
    <source>
        <dbReference type="ARBA" id="ARBA00001968"/>
    </source>
</evidence>
<feature type="non-terminal residue" evidence="4">
    <location>
        <position position="1"/>
    </location>
</feature>
<accession>A0A081ATQ1</accession>
<comment type="caution">
    <text evidence="4">The sequence shown here is derived from an EMBL/GenBank/DDBJ whole genome shotgun (WGS) entry which is preliminary data.</text>
</comment>
<name>A0A081ATQ1_PHYNI</name>
<proteinExistence type="predicted"/>
<reference evidence="4 5" key="1">
    <citation type="submission" date="2013-11" db="EMBL/GenBank/DDBJ databases">
        <title>The Genome Sequence of Phytophthora parasitica P1976.</title>
        <authorList>
            <consortium name="The Broad Institute Genomics Platform"/>
            <person name="Russ C."/>
            <person name="Tyler B."/>
            <person name="Panabieres F."/>
            <person name="Shan W."/>
            <person name="Tripathy S."/>
            <person name="Grunwald N."/>
            <person name="Machado M."/>
            <person name="Johnson C.S."/>
            <person name="Walker B."/>
            <person name="Young S."/>
            <person name="Zeng Q."/>
            <person name="Gargeya S."/>
            <person name="Fitzgerald M."/>
            <person name="Haas B."/>
            <person name="Abouelleil A."/>
            <person name="Allen A.W."/>
            <person name="Alvarado L."/>
            <person name="Arachchi H.M."/>
            <person name="Berlin A.M."/>
            <person name="Chapman S.B."/>
            <person name="Gainer-Dewar J."/>
            <person name="Goldberg J."/>
            <person name="Griggs A."/>
            <person name="Gujja S."/>
            <person name="Hansen M."/>
            <person name="Howarth C."/>
            <person name="Imamovic A."/>
            <person name="Ireland A."/>
            <person name="Larimer J."/>
            <person name="McCowan C."/>
            <person name="Murphy C."/>
            <person name="Pearson M."/>
            <person name="Poon T.W."/>
            <person name="Priest M."/>
            <person name="Roberts A."/>
            <person name="Saif S."/>
            <person name="Shea T."/>
            <person name="Sisk P."/>
            <person name="Sykes S."/>
            <person name="Wortman J."/>
            <person name="Nusbaum C."/>
            <person name="Birren B."/>
        </authorList>
    </citation>
    <scope>NUCLEOTIDE SEQUENCE [LARGE SCALE GENOMIC DNA]</scope>
    <source>
        <strain evidence="4 5">P1976</strain>
    </source>
</reference>
<comment type="cofactor">
    <cofactor evidence="1">
        <name>a divalent metal cation</name>
        <dbReference type="ChEBI" id="CHEBI:60240"/>
    </cofactor>
</comment>
<feature type="domain" description="DDE Tnp4" evidence="3">
    <location>
        <begin position="207"/>
        <end position="370"/>
    </location>
</feature>
<dbReference type="GO" id="GO:0046872">
    <property type="term" value="F:metal ion binding"/>
    <property type="evidence" value="ECO:0007669"/>
    <property type="project" value="UniProtKB-KW"/>
</dbReference>
<gene>
    <name evidence="4" type="ORF">F444_03558</name>
</gene>
<sequence>EILQVSRKVFSVGDLKQSISQHSAPRPPVFLRTMVNQVELLQWYIMTRRNFSRKKKLRYLSLIDYVERPLIPNVSFDLARYTNANCEHEFRFDVAGVHELFSLLRIPDEVVTVYNGKVHDRCPGIEALCIMLRRPATPMRYYDMLQVFGSSRGRLSRIFLHMIDYVHDTFSDKLYMPTHIVAARINDYCAAISAKGAPMDGIFGFPDGTKLGICRPSPRPGGVRGENLQRHCYSGHKRCHCLNYQAVTAPDGLCIHFWGPMEGRRHDTTMLRESKLIAHFHSHPEVFEERFLYGDPAYGVQDFIISGYKGNGISDAERQFNREMSRLRESVEWNFKCLKTLWPFVDYKRTQKIRLSPVGKFVKVAMLLTNCHNCYTGGNQISQYFDIAPPSMLEYLIDGPI</sequence>
<organism evidence="4 5">
    <name type="scientific">Phytophthora nicotianae P1976</name>
    <dbReference type="NCBI Taxonomy" id="1317066"/>
    <lineage>
        <taxon>Eukaryota</taxon>
        <taxon>Sar</taxon>
        <taxon>Stramenopiles</taxon>
        <taxon>Oomycota</taxon>
        <taxon>Peronosporomycetes</taxon>
        <taxon>Peronosporales</taxon>
        <taxon>Peronosporaceae</taxon>
        <taxon>Phytophthora</taxon>
    </lineage>
</organism>
<dbReference type="PANTHER" id="PTHR34615">
    <property type="entry name" value="PX DOMAIN-CONTAINING PROTEIN"/>
    <property type="match status" value="1"/>
</dbReference>
<protein>
    <recommendedName>
        <fullName evidence="3">DDE Tnp4 domain-containing protein</fullName>
    </recommendedName>
</protein>
<dbReference type="AlphaFoldDB" id="A0A081ATQ1"/>
<evidence type="ECO:0000256" key="2">
    <source>
        <dbReference type="ARBA" id="ARBA00022723"/>
    </source>
</evidence>
<evidence type="ECO:0000259" key="3">
    <source>
        <dbReference type="Pfam" id="PF13359"/>
    </source>
</evidence>
<dbReference type="Proteomes" id="UP000028582">
    <property type="component" value="Unassembled WGS sequence"/>
</dbReference>